<sequence>MSFRVVVSRKPREQAGLTAEGTAELPSDSGKVNNESFALKMAGWKISDFPDEQTVPTGPIKAICTSRPCLSLLRSSGRFPSVGTGLRLTVGPMARVPKVPAFPPVGGAACQPPSSASHLRVHYRSLSVGTKLGNRQNGISRAHQQIIPQALQAS</sequence>
<proteinExistence type="predicted"/>
<evidence type="ECO:0000313" key="3">
    <source>
        <dbReference type="Proteomes" id="UP001152622"/>
    </source>
</evidence>
<organism evidence="2 3">
    <name type="scientific">Synaphobranchus kaupii</name>
    <name type="common">Kaup's arrowtooth eel</name>
    <dbReference type="NCBI Taxonomy" id="118154"/>
    <lineage>
        <taxon>Eukaryota</taxon>
        <taxon>Metazoa</taxon>
        <taxon>Chordata</taxon>
        <taxon>Craniata</taxon>
        <taxon>Vertebrata</taxon>
        <taxon>Euteleostomi</taxon>
        <taxon>Actinopterygii</taxon>
        <taxon>Neopterygii</taxon>
        <taxon>Teleostei</taxon>
        <taxon>Anguilliformes</taxon>
        <taxon>Synaphobranchidae</taxon>
        <taxon>Synaphobranchus</taxon>
    </lineage>
</organism>
<dbReference type="AlphaFoldDB" id="A0A9Q1ELW5"/>
<evidence type="ECO:0000256" key="1">
    <source>
        <dbReference type="SAM" id="MobiDB-lite"/>
    </source>
</evidence>
<dbReference type="EMBL" id="JAINUF010000015">
    <property type="protein sequence ID" value="KAJ8341208.1"/>
    <property type="molecule type" value="Genomic_DNA"/>
</dbReference>
<gene>
    <name evidence="2" type="ORF">SKAU_G00334990</name>
</gene>
<reference evidence="2" key="1">
    <citation type="journal article" date="2023" name="Science">
        <title>Genome structures resolve the early diversification of teleost fishes.</title>
        <authorList>
            <person name="Parey E."/>
            <person name="Louis A."/>
            <person name="Montfort J."/>
            <person name="Bouchez O."/>
            <person name="Roques C."/>
            <person name="Iampietro C."/>
            <person name="Lluch J."/>
            <person name="Castinel A."/>
            <person name="Donnadieu C."/>
            <person name="Desvignes T."/>
            <person name="Floi Bucao C."/>
            <person name="Jouanno E."/>
            <person name="Wen M."/>
            <person name="Mejri S."/>
            <person name="Dirks R."/>
            <person name="Jansen H."/>
            <person name="Henkel C."/>
            <person name="Chen W.J."/>
            <person name="Zahm M."/>
            <person name="Cabau C."/>
            <person name="Klopp C."/>
            <person name="Thompson A.W."/>
            <person name="Robinson-Rechavi M."/>
            <person name="Braasch I."/>
            <person name="Lecointre G."/>
            <person name="Bobe J."/>
            <person name="Postlethwait J.H."/>
            <person name="Berthelot C."/>
            <person name="Roest Crollius H."/>
            <person name="Guiguen Y."/>
        </authorList>
    </citation>
    <scope>NUCLEOTIDE SEQUENCE</scope>
    <source>
        <strain evidence="2">WJC10195</strain>
    </source>
</reference>
<evidence type="ECO:0000313" key="2">
    <source>
        <dbReference type="EMBL" id="KAJ8341208.1"/>
    </source>
</evidence>
<name>A0A9Q1ELW5_SYNKA</name>
<keyword evidence="3" id="KW-1185">Reference proteome</keyword>
<protein>
    <submittedName>
        <fullName evidence="2">Uncharacterized protein</fullName>
    </submittedName>
</protein>
<feature type="region of interest" description="Disordered" evidence="1">
    <location>
        <begin position="1"/>
        <end position="32"/>
    </location>
</feature>
<accession>A0A9Q1ELW5</accession>
<dbReference type="Proteomes" id="UP001152622">
    <property type="component" value="Chromosome 15"/>
</dbReference>
<comment type="caution">
    <text evidence="2">The sequence shown here is derived from an EMBL/GenBank/DDBJ whole genome shotgun (WGS) entry which is preliminary data.</text>
</comment>